<name>A0A4S2MKJ1_9PEZI</name>
<feature type="non-terminal residue" evidence="1">
    <location>
        <position position="1"/>
    </location>
</feature>
<keyword evidence="2" id="KW-1185">Reference proteome</keyword>
<reference evidence="1 2" key="1">
    <citation type="submission" date="2019-04" db="EMBL/GenBank/DDBJ databases">
        <title>Comparative genomics and transcriptomics to analyze fruiting body development in filamentous ascomycetes.</title>
        <authorList>
            <consortium name="DOE Joint Genome Institute"/>
            <person name="Lutkenhaus R."/>
            <person name="Traeger S."/>
            <person name="Breuer J."/>
            <person name="Kuo A."/>
            <person name="Lipzen A."/>
            <person name="Pangilinan J."/>
            <person name="Dilworth D."/>
            <person name="Sandor L."/>
            <person name="Poggeler S."/>
            <person name="Barry K."/>
            <person name="Grigoriev I.V."/>
            <person name="Nowrousian M."/>
        </authorList>
    </citation>
    <scope>NUCLEOTIDE SEQUENCE [LARGE SCALE GENOMIC DNA]</scope>
    <source>
        <strain evidence="1 2">CBS 389.68</strain>
    </source>
</reference>
<organism evidence="1 2">
    <name type="scientific">Ascodesmis nigricans</name>
    <dbReference type="NCBI Taxonomy" id="341454"/>
    <lineage>
        <taxon>Eukaryota</taxon>
        <taxon>Fungi</taxon>
        <taxon>Dikarya</taxon>
        <taxon>Ascomycota</taxon>
        <taxon>Pezizomycotina</taxon>
        <taxon>Pezizomycetes</taxon>
        <taxon>Pezizales</taxon>
        <taxon>Ascodesmidaceae</taxon>
        <taxon>Ascodesmis</taxon>
    </lineage>
</organism>
<dbReference type="PANTHER" id="PTHR38846:SF1">
    <property type="entry name" value="C3H1-TYPE DOMAIN-CONTAINING PROTEIN"/>
    <property type="match status" value="1"/>
</dbReference>
<dbReference type="Proteomes" id="UP000298138">
    <property type="component" value="Unassembled WGS sequence"/>
</dbReference>
<sequence>NLDDYSNWQRLCLALGIDPPPSTVSACKKAVRSTHVNIVDFYEAWTRNELHEVRQFGSVGALGRYTRKQKKTMSRADVKDDGLLRYLLRPIYGGGQRTSE</sequence>
<dbReference type="InParanoid" id="A0A4S2MKJ1"/>
<gene>
    <name evidence="1" type="ORF">EX30DRAFT_311232</name>
</gene>
<dbReference type="OrthoDB" id="6105938at2759"/>
<accession>A0A4S2MKJ1</accession>
<dbReference type="STRING" id="341454.A0A4S2MKJ1"/>
<protein>
    <submittedName>
        <fullName evidence="1">Uncharacterized protein</fullName>
    </submittedName>
</protein>
<evidence type="ECO:0000313" key="2">
    <source>
        <dbReference type="Proteomes" id="UP000298138"/>
    </source>
</evidence>
<dbReference type="PANTHER" id="PTHR38846">
    <property type="entry name" value="C3H1-TYPE DOMAIN-CONTAINING PROTEIN"/>
    <property type="match status" value="1"/>
</dbReference>
<dbReference type="AlphaFoldDB" id="A0A4S2MKJ1"/>
<dbReference type="EMBL" id="ML220153">
    <property type="protein sequence ID" value="TGZ77423.1"/>
    <property type="molecule type" value="Genomic_DNA"/>
</dbReference>
<proteinExistence type="predicted"/>
<evidence type="ECO:0000313" key="1">
    <source>
        <dbReference type="EMBL" id="TGZ77423.1"/>
    </source>
</evidence>